<dbReference type="FunFam" id="3.40.1390.30:FF:000001">
    <property type="entry name" value="GTP cyclohydrolase 1 type 2"/>
    <property type="match status" value="1"/>
</dbReference>
<sequence length="342" mass="36970">MAGKSVLAFKKLRDNRHYERLATATGDIGNLDMLSLESVSHCLFKLSRSDHPGIFVMTNIRTGAPRNLASIMKPAQAVRKAIEKLYPKEYADSSWDNTGLLVDCSELAEQRAPSVLLTVDLTSSVAHEAIANGNNVIVAYHPFIFRGIKSITPQDPQQRSLLKLVSNHISVYSPHTAVDAARGGVNDWLAMGITDNGANIGEFKPISVKGSEPEGVGMGRKVLLKEPLTLSDLVGKVKALLDLDTIQVVRPDADVLIKSIALCAGSGGSVFQGVDADVYFTGELGHHEMLHIRESGKCALVCGHSNTERGYLAVMKELLEKELGPEAEITIAKTDVDPICYV</sequence>
<dbReference type="OrthoDB" id="3345469at2759"/>
<reference evidence="3 4" key="1">
    <citation type="submission" date="2017-04" db="EMBL/GenBank/DDBJ databases">
        <title>Genome sequencing of [Candida] sorbophila.</title>
        <authorList>
            <person name="Ahn J.O."/>
        </authorList>
    </citation>
    <scope>NUCLEOTIDE SEQUENCE [LARGE SCALE GENOMIC DNA]</scope>
    <source>
        <strain evidence="3 4">DS02</strain>
    </source>
</reference>
<accession>A0A2T0FFE9</accession>
<dbReference type="EMBL" id="NDIQ01000001">
    <property type="protein sequence ID" value="PRT53721.1"/>
    <property type="molecule type" value="Genomic_DNA"/>
</dbReference>
<comment type="similarity">
    <text evidence="1">Belongs to the GTP cyclohydrolase I type 2/NIF3 family.</text>
</comment>
<dbReference type="NCBIfam" id="TIGR00486">
    <property type="entry name" value="YbgI_SA1388"/>
    <property type="match status" value="1"/>
</dbReference>
<organism evidence="3 4">
    <name type="scientific">Wickerhamiella sorbophila</name>
    <dbReference type="NCBI Taxonomy" id="45607"/>
    <lineage>
        <taxon>Eukaryota</taxon>
        <taxon>Fungi</taxon>
        <taxon>Dikarya</taxon>
        <taxon>Ascomycota</taxon>
        <taxon>Saccharomycotina</taxon>
        <taxon>Dipodascomycetes</taxon>
        <taxon>Dipodascales</taxon>
        <taxon>Trichomonascaceae</taxon>
        <taxon>Wickerhamiella</taxon>
    </lineage>
</organism>
<dbReference type="PANTHER" id="PTHR13799">
    <property type="entry name" value="NGG1 INTERACTING FACTOR 3"/>
    <property type="match status" value="1"/>
</dbReference>
<feature type="binding site" evidence="2">
    <location>
        <position position="308"/>
    </location>
    <ligand>
        <name>a divalent metal cation</name>
        <dbReference type="ChEBI" id="CHEBI:60240"/>
        <label>1</label>
    </ligand>
</feature>
<dbReference type="PANTHER" id="PTHR13799:SF13">
    <property type="entry name" value="NIF3-LIKE PROTEIN 1"/>
    <property type="match status" value="1"/>
</dbReference>
<feature type="binding site" evidence="2">
    <location>
        <position position="141"/>
    </location>
    <ligand>
        <name>a divalent metal cation</name>
        <dbReference type="ChEBI" id="CHEBI:60240"/>
        <label>1</label>
    </ligand>
</feature>
<dbReference type="Pfam" id="PF01784">
    <property type="entry name" value="DUF34_NIF3"/>
    <property type="match status" value="1"/>
</dbReference>
<dbReference type="RefSeq" id="XP_024663667.1">
    <property type="nucleotide sequence ID" value="XM_024807899.1"/>
</dbReference>
<dbReference type="Proteomes" id="UP000238350">
    <property type="component" value="Unassembled WGS sequence"/>
</dbReference>
<evidence type="ECO:0000256" key="1">
    <source>
        <dbReference type="ARBA" id="ARBA00006964"/>
    </source>
</evidence>
<keyword evidence="2" id="KW-0479">Metal-binding</keyword>
<dbReference type="Gene3D" id="3.40.1390.30">
    <property type="entry name" value="NIF3 (NGG1p interacting factor 3)-like"/>
    <property type="match status" value="1"/>
</dbReference>
<protein>
    <submittedName>
        <fullName evidence="3">Protein NIF3</fullName>
    </submittedName>
</protein>
<dbReference type="GeneID" id="36515090"/>
<dbReference type="AlphaFoldDB" id="A0A2T0FFE9"/>
<proteinExistence type="inferred from homology"/>
<feature type="binding site" evidence="2">
    <location>
        <position position="179"/>
    </location>
    <ligand>
        <name>a divalent metal cation</name>
        <dbReference type="ChEBI" id="CHEBI:60240"/>
        <label>1</label>
    </ligand>
</feature>
<comment type="caution">
    <text evidence="3">The sequence shown here is derived from an EMBL/GenBank/DDBJ whole genome shotgun (WGS) entry which is preliminary data.</text>
</comment>
<dbReference type="InterPro" id="IPR036069">
    <property type="entry name" value="DUF34/NIF3_sf"/>
</dbReference>
<gene>
    <name evidence="3" type="ORF">B9G98_01341</name>
</gene>
<dbReference type="GO" id="GO:0005739">
    <property type="term" value="C:mitochondrion"/>
    <property type="evidence" value="ECO:0007669"/>
    <property type="project" value="TreeGrafter"/>
</dbReference>
<evidence type="ECO:0000313" key="3">
    <source>
        <dbReference type="EMBL" id="PRT53721.1"/>
    </source>
</evidence>
<name>A0A2T0FFE9_9ASCO</name>
<dbReference type="STRING" id="45607.A0A2T0FFE9"/>
<evidence type="ECO:0000313" key="4">
    <source>
        <dbReference type="Proteomes" id="UP000238350"/>
    </source>
</evidence>
<evidence type="ECO:0000256" key="2">
    <source>
        <dbReference type="PIRSR" id="PIRSR602678-1"/>
    </source>
</evidence>
<dbReference type="SUPFAM" id="SSF102705">
    <property type="entry name" value="NIF3 (NGG1p interacting factor 3)-like"/>
    <property type="match status" value="1"/>
</dbReference>
<keyword evidence="4" id="KW-1185">Reference proteome</keyword>
<feature type="binding site" evidence="2">
    <location>
        <position position="304"/>
    </location>
    <ligand>
        <name>a divalent metal cation</name>
        <dbReference type="ChEBI" id="CHEBI:60240"/>
        <label>1</label>
    </ligand>
</feature>
<dbReference type="InterPro" id="IPR002678">
    <property type="entry name" value="DUF34/NIF3"/>
</dbReference>
<dbReference type="GO" id="GO:0046872">
    <property type="term" value="F:metal ion binding"/>
    <property type="evidence" value="ECO:0007669"/>
    <property type="project" value="UniProtKB-KW"/>
</dbReference>